<evidence type="ECO:0000259" key="1">
    <source>
        <dbReference type="Pfam" id="PF00188"/>
    </source>
</evidence>
<dbReference type="SUPFAM" id="SSF55797">
    <property type="entry name" value="PR-1-like"/>
    <property type="match status" value="1"/>
</dbReference>
<dbReference type="Pfam" id="PF00188">
    <property type="entry name" value="CAP"/>
    <property type="match status" value="1"/>
</dbReference>
<dbReference type="CDD" id="cd05379">
    <property type="entry name" value="CAP_bacterial"/>
    <property type="match status" value="1"/>
</dbReference>
<dbReference type="RefSeq" id="WP_144885073.1">
    <property type="nucleotide sequence ID" value="NZ_VLLE01000003.1"/>
</dbReference>
<dbReference type="Proteomes" id="UP000316167">
    <property type="component" value="Unassembled WGS sequence"/>
</dbReference>
<feature type="domain" description="SCP" evidence="1">
    <location>
        <begin position="108"/>
        <end position="219"/>
    </location>
</feature>
<protein>
    <submittedName>
        <fullName evidence="2">Cysteine-rich secretory protein family protein</fullName>
    </submittedName>
</protein>
<dbReference type="InterPro" id="IPR035940">
    <property type="entry name" value="CAP_sf"/>
</dbReference>
<accession>A0A562SNR9</accession>
<keyword evidence="3" id="KW-1185">Reference proteome</keyword>
<dbReference type="InterPro" id="IPR014044">
    <property type="entry name" value="CAP_dom"/>
</dbReference>
<dbReference type="PANTHER" id="PTHR31157">
    <property type="entry name" value="SCP DOMAIN-CONTAINING PROTEIN"/>
    <property type="match status" value="1"/>
</dbReference>
<comment type="caution">
    <text evidence="2">The sequence shown here is derived from an EMBL/GenBank/DDBJ whole genome shotgun (WGS) entry which is preliminary data.</text>
</comment>
<dbReference type="OrthoDB" id="7550377at2"/>
<evidence type="ECO:0000313" key="3">
    <source>
        <dbReference type="Proteomes" id="UP000316167"/>
    </source>
</evidence>
<name>A0A562SNR9_9BACT</name>
<dbReference type="Gene3D" id="3.40.33.10">
    <property type="entry name" value="CAP"/>
    <property type="match status" value="1"/>
</dbReference>
<dbReference type="EMBL" id="VLLE01000003">
    <property type="protein sequence ID" value="TWI82987.1"/>
    <property type="molecule type" value="Genomic_DNA"/>
</dbReference>
<reference evidence="2 3" key="1">
    <citation type="journal article" date="2015" name="Stand. Genomic Sci.">
        <title>Genomic Encyclopedia of Bacterial and Archaeal Type Strains, Phase III: the genomes of soil and plant-associated and newly described type strains.</title>
        <authorList>
            <person name="Whitman W.B."/>
            <person name="Woyke T."/>
            <person name="Klenk H.P."/>
            <person name="Zhou Y."/>
            <person name="Lilburn T.G."/>
            <person name="Beck B.J."/>
            <person name="De Vos P."/>
            <person name="Vandamme P."/>
            <person name="Eisen J.A."/>
            <person name="Garrity G."/>
            <person name="Hugenholtz P."/>
            <person name="Kyrpides N.C."/>
        </authorList>
    </citation>
    <scope>NUCLEOTIDE SEQUENCE [LARGE SCALE GENOMIC DNA]</scope>
    <source>
        <strain evidence="2 3">CGMCC 1.7271</strain>
    </source>
</reference>
<dbReference type="AlphaFoldDB" id="A0A562SNR9"/>
<sequence>MFHVKHAFVLAFISICTTGLSQGILTLKDKPFVYSHSYDSSLIKTLNNSAVYKSLSKPEQESVYWLNYFRQNPRRFLNTIIKEFLVQFPEAKSAYTRSLEVDILKAPQTLTLVLPDSGLNTMAAAHALDLKKRNGVISHISSSGKNFVQRIQAAGKYTCGAENIFIGSFNGLESLIALLIDHGVPDKGHRVNILNPRFQLVGVSFIQSSGDKGLLVQDFACH</sequence>
<gene>
    <name evidence="2" type="ORF">IQ13_1092</name>
</gene>
<dbReference type="PANTHER" id="PTHR31157:SF1">
    <property type="entry name" value="SCP DOMAIN-CONTAINING PROTEIN"/>
    <property type="match status" value="1"/>
</dbReference>
<proteinExistence type="predicted"/>
<organism evidence="2 3">
    <name type="scientific">Lacibacter cauensis</name>
    <dbReference type="NCBI Taxonomy" id="510947"/>
    <lineage>
        <taxon>Bacteria</taxon>
        <taxon>Pseudomonadati</taxon>
        <taxon>Bacteroidota</taxon>
        <taxon>Chitinophagia</taxon>
        <taxon>Chitinophagales</taxon>
        <taxon>Chitinophagaceae</taxon>
        <taxon>Lacibacter</taxon>
    </lineage>
</organism>
<evidence type="ECO:0000313" key="2">
    <source>
        <dbReference type="EMBL" id="TWI82987.1"/>
    </source>
</evidence>